<evidence type="ECO:0000259" key="1">
    <source>
        <dbReference type="Pfam" id="PF18726"/>
    </source>
</evidence>
<protein>
    <recommendedName>
        <fullName evidence="1">SAV-6107-like HEPN domain-containing protein</fullName>
    </recommendedName>
</protein>
<name>A0A846WR13_9ACTN</name>
<dbReference type="AlphaFoldDB" id="A0A846WR13"/>
<feature type="domain" description="SAV-6107-like HEPN" evidence="1">
    <location>
        <begin position="34"/>
        <end position="133"/>
    </location>
</feature>
<dbReference type="OMA" id="IRSAWEV"/>
<gene>
    <name evidence="2" type="ORF">HGA05_17790</name>
</gene>
<dbReference type="Pfam" id="PF18726">
    <property type="entry name" value="HEPN_SAV_6107"/>
    <property type="match status" value="1"/>
</dbReference>
<organism evidence="2 3">
    <name type="scientific">Gordonia polyisoprenivorans</name>
    <dbReference type="NCBI Taxonomy" id="84595"/>
    <lineage>
        <taxon>Bacteria</taxon>
        <taxon>Bacillati</taxon>
        <taxon>Actinomycetota</taxon>
        <taxon>Actinomycetes</taxon>
        <taxon>Mycobacteriales</taxon>
        <taxon>Gordoniaceae</taxon>
        <taxon>Gordonia</taxon>
    </lineage>
</organism>
<comment type="caution">
    <text evidence="2">The sequence shown here is derived from an EMBL/GenBank/DDBJ whole genome shotgun (WGS) entry which is preliminary data.</text>
</comment>
<dbReference type="Proteomes" id="UP000563898">
    <property type="component" value="Unassembled WGS sequence"/>
</dbReference>
<dbReference type="InterPro" id="IPR040891">
    <property type="entry name" value="HEPN_SAV_6107"/>
</dbReference>
<dbReference type="EMBL" id="JAAXPC010000010">
    <property type="protein sequence ID" value="NKY03426.1"/>
    <property type="molecule type" value="Genomic_DNA"/>
</dbReference>
<accession>A0A846WR13</accession>
<dbReference type="RefSeq" id="WP_006370514.1">
    <property type="nucleotide sequence ID" value="NZ_CP085887.1"/>
</dbReference>
<evidence type="ECO:0000313" key="2">
    <source>
        <dbReference type="EMBL" id="NKY03426.1"/>
    </source>
</evidence>
<evidence type="ECO:0000313" key="3">
    <source>
        <dbReference type="Proteomes" id="UP000563898"/>
    </source>
</evidence>
<sequence>MMTRRTTTQVEVDPIVVGRARDLLERADLLLENADGITDDAERFRQLYLTALRAAGAALAIGEPTSGRSTRGLSSNAWNRLAVIMPDLAEQAERFAAWSVLRMNIEAGLERDVDPVVVAELHRLVLTFLDTVEGVVIAYEQGGHGAQSGSLAHPA</sequence>
<proteinExistence type="predicted"/>
<dbReference type="GeneID" id="90159827"/>
<reference evidence="2 3" key="1">
    <citation type="submission" date="2020-04" db="EMBL/GenBank/DDBJ databases">
        <title>MicrobeNet Type strains.</title>
        <authorList>
            <person name="Nicholson A.C."/>
        </authorList>
    </citation>
    <scope>NUCLEOTIDE SEQUENCE [LARGE SCALE GENOMIC DNA]</scope>
    <source>
        <strain evidence="2 3">ATCC BAA-14</strain>
    </source>
</reference>